<dbReference type="InterPro" id="IPR011701">
    <property type="entry name" value="MFS"/>
</dbReference>
<evidence type="ECO:0000256" key="5">
    <source>
        <dbReference type="SAM" id="Phobius"/>
    </source>
</evidence>
<dbReference type="GO" id="GO:0016020">
    <property type="term" value="C:membrane"/>
    <property type="evidence" value="ECO:0007669"/>
    <property type="project" value="UniProtKB-SubCell"/>
</dbReference>
<dbReference type="eggNOG" id="ENOG502QWBF">
    <property type="taxonomic scope" value="Eukaryota"/>
</dbReference>
<comment type="caution">
    <text evidence="6">The sequence shown here is derived from an EMBL/GenBank/DDBJ whole genome shotgun (WGS) entry which is preliminary data.</text>
</comment>
<protein>
    <submittedName>
        <fullName evidence="6">MFS transporter, putative</fullName>
    </submittedName>
</protein>
<feature type="transmembrane region" description="Helical" evidence="5">
    <location>
        <begin position="433"/>
        <end position="455"/>
    </location>
</feature>
<dbReference type="Proteomes" id="UP000008866">
    <property type="component" value="Unassembled WGS sequence"/>
</dbReference>
<dbReference type="SUPFAM" id="SSF103473">
    <property type="entry name" value="MFS general substrate transporter"/>
    <property type="match status" value="1"/>
</dbReference>
<dbReference type="HOGENOM" id="CLU_013756_2_1_1"/>
<dbReference type="InterPro" id="IPR036259">
    <property type="entry name" value="MFS_trans_sf"/>
</dbReference>
<evidence type="ECO:0000313" key="6">
    <source>
        <dbReference type="EMBL" id="EFE34226.1"/>
    </source>
</evidence>
<evidence type="ECO:0000256" key="4">
    <source>
        <dbReference type="ARBA" id="ARBA00023136"/>
    </source>
</evidence>
<dbReference type="GO" id="GO:0022857">
    <property type="term" value="F:transmembrane transporter activity"/>
    <property type="evidence" value="ECO:0007669"/>
    <property type="project" value="InterPro"/>
</dbReference>
<feature type="transmembrane region" description="Helical" evidence="5">
    <location>
        <begin position="504"/>
        <end position="530"/>
    </location>
</feature>
<comment type="subcellular location">
    <subcellularLocation>
        <location evidence="1">Membrane</location>
        <topology evidence="1">Multi-pass membrane protein</topology>
    </subcellularLocation>
</comment>
<keyword evidence="3 5" id="KW-1133">Transmembrane helix</keyword>
<gene>
    <name evidence="6" type="ORF">ARB_07177</name>
</gene>
<keyword evidence="7" id="KW-1185">Reference proteome</keyword>
<reference evidence="7" key="1">
    <citation type="journal article" date="2011" name="Genome Biol.">
        <title>Comparative and functional genomics provide insights into the pathogenicity of dermatophytic fungi.</title>
        <authorList>
            <person name="Burmester A."/>
            <person name="Shelest E."/>
            <person name="Gloeckner G."/>
            <person name="Heddergott C."/>
            <person name="Schindler S."/>
            <person name="Staib P."/>
            <person name="Heidel A."/>
            <person name="Felder M."/>
            <person name="Petzold A."/>
            <person name="Szafranski K."/>
            <person name="Feuermann M."/>
            <person name="Pedruzzi I."/>
            <person name="Priebe S."/>
            <person name="Groth M."/>
            <person name="Winkler R."/>
            <person name="Li W."/>
            <person name="Kniemeyer O."/>
            <person name="Schroeckh V."/>
            <person name="Hertweck C."/>
            <person name="Hube B."/>
            <person name="White T.C."/>
            <person name="Platzer M."/>
            <person name="Guthke R."/>
            <person name="Heitman J."/>
            <person name="Woestemeyer J."/>
            <person name="Zipfel P.F."/>
            <person name="Monod M."/>
            <person name="Brakhage A.A."/>
        </authorList>
    </citation>
    <scope>NUCLEOTIDE SEQUENCE [LARGE SCALE GENOMIC DNA]</scope>
    <source>
        <strain evidence="7">ATCC MYA-4681 / CBS 112371</strain>
    </source>
</reference>
<feature type="transmembrane region" description="Helical" evidence="5">
    <location>
        <begin position="320"/>
        <end position="337"/>
    </location>
</feature>
<feature type="transmembrane region" description="Helical" evidence="5">
    <location>
        <begin position="239"/>
        <end position="260"/>
    </location>
</feature>
<keyword evidence="2 5" id="KW-0812">Transmembrane</keyword>
<proteinExistence type="predicted"/>
<dbReference type="PANTHER" id="PTHR23507">
    <property type="entry name" value="ZGC:174356"/>
    <property type="match status" value="1"/>
</dbReference>
<dbReference type="RefSeq" id="XP_003014615.1">
    <property type="nucleotide sequence ID" value="XM_003014569.1"/>
</dbReference>
<feature type="transmembrane region" description="Helical" evidence="5">
    <location>
        <begin position="175"/>
        <end position="199"/>
    </location>
</feature>
<dbReference type="EMBL" id="ABSU01000007">
    <property type="protein sequence ID" value="EFE34226.1"/>
    <property type="molecule type" value="Genomic_DNA"/>
</dbReference>
<dbReference type="AlphaFoldDB" id="D4ASG2"/>
<dbReference type="STRING" id="663331.D4ASG2"/>
<evidence type="ECO:0000256" key="1">
    <source>
        <dbReference type="ARBA" id="ARBA00004141"/>
    </source>
</evidence>
<feature type="transmembrane region" description="Helical" evidence="5">
    <location>
        <begin position="357"/>
        <end position="382"/>
    </location>
</feature>
<dbReference type="OMA" id="MLSEIWI"/>
<feature type="transmembrane region" description="Helical" evidence="5">
    <location>
        <begin position="394"/>
        <end position="413"/>
    </location>
</feature>
<accession>D4ASG2</accession>
<dbReference type="KEGG" id="abe:ARB_07177"/>
<feature type="transmembrane region" description="Helical" evidence="5">
    <location>
        <begin position="475"/>
        <end position="498"/>
    </location>
</feature>
<evidence type="ECO:0000313" key="7">
    <source>
        <dbReference type="Proteomes" id="UP000008866"/>
    </source>
</evidence>
<name>D4ASG2_ARTBC</name>
<dbReference type="GeneID" id="9527169"/>
<organism evidence="6 7">
    <name type="scientific">Arthroderma benhamiae (strain ATCC MYA-4681 / CBS 112371)</name>
    <name type="common">Trichophyton mentagrophytes</name>
    <dbReference type="NCBI Taxonomy" id="663331"/>
    <lineage>
        <taxon>Eukaryota</taxon>
        <taxon>Fungi</taxon>
        <taxon>Dikarya</taxon>
        <taxon>Ascomycota</taxon>
        <taxon>Pezizomycotina</taxon>
        <taxon>Eurotiomycetes</taxon>
        <taxon>Eurotiomycetidae</taxon>
        <taxon>Onygenales</taxon>
        <taxon>Arthrodermataceae</taxon>
        <taxon>Trichophyton</taxon>
    </lineage>
</organism>
<evidence type="ECO:0000256" key="2">
    <source>
        <dbReference type="ARBA" id="ARBA00022692"/>
    </source>
</evidence>
<sequence length="539" mass="58759">MDERTRLLQSSVGTTTNYNASSTENNQKAWYFSHSTRKWIAEVYSIWKIPFLCYVFALAVDMADVVRLTPKTQLFETIICNGYYHGNGHDSMIPLGITTNPCKGCEVQSRLATIKARLKVIENIFALMLAIPFGNLANKRGRVFVLALGTIGQMLSEIWVLIVSLAGGSIPYESIYISSILKSAGGGGIVIAAVAHTILSDVVPADRRAQAFLYLASALLITEMVAPVLASLLMQNWNVYAPLVLGLVFELFGSAVLFMIPETAKRVQDGGDLSIDDGSFESRSEERERYSFWSGVKTTTKHIIAPFALVWKMIRADRNIPFVATSFLVLSLGRNTLEFLIQYTSKRFGWTLAEANYLISFRAAINLILFLIILPALTRFLTSRGMQSAQMDLWIARVSSIFSIVGPIMMGISPSPGLLILCLSPPLASLRSLIYSLLTSSIALALLLFTFSFGFHPAIKSYATSLVLPNDVATLYASFAVISIIGELAASPLIAATFTLGLSIGGAALGLPFFVTAVLFLVCGIGSFCAQMPNLDDEL</sequence>
<dbReference type="Pfam" id="PF07690">
    <property type="entry name" value="MFS_1"/>
    <property type="match status" value="1"/>
</dbReference>
<dbReference type="Gene3D" id="1.20.1250.20">
    <property type="entry name" value="MFS general substrate transporter like domains"/>
    <property type="match status" value="1"/>
</dbReference>
<keyword evidence="4 5" id="KW-0472">Membrane</keyword>
<feature type="transmembrane region" description="Helical" evidence="5">
    <location>
        <begin position="211"/>
        <end position="233"/>
    </location>
</feature>
<dbReference type="PANTHER" id="PTHR23507:SF1">
    <property type="entry name" value="FI18259P1-RELATED"/>
    <property type="match status" value="1"/>
</dbReference>
<evidence type="ECO:0000256" key="3">
    <source>
        <dbReference type="ARBA" id="ARBA00022989"/>
    </source>
</evidence>
<feature type="transmembrane region" description="Helical" evidence="5">
    <location>
        <begin position="143"/>
        <end position="163"/>
    </location>
</feature>